<dbReference type="eggNOG" id="COG3791">
    <property type="taxonomic scope" value="Bacteria"/>
</dbReference>
<evidence type="ECO:0000256" key="2">
    <source>
        <dbReference type="ARBA" id="ARBA00022723"/>
    </source>
</evidence>
<organism evidence="6 7">
    <name type="scientific">Teredinibacter turnerae (strain ATCC 39867 / T7901)</name>
    <dbReference type="NCBI Taxonomy" id="377629"/>
    <lineage>
        <taxon>Bacteria</taxon>
        <taxon>Pseudomonadati</taxon>
        <taxon>Pseudomonadota</taxon>
        <taxon>Gammaproteobacteria</taxon>
        <taxon>Cellvibrionales</taxon>
        <taxon>Cellvibrionaceae</taxon>
        <taxon>Teredinibacter</taxon>
    </lineage>
</organism>
<evidence type="ECO:0000256" key="4">
    <source>
        <dbReference type="ARBA" id="ARBA00023239"/>
    </source>
</evidence>
<proteinExistence type="inferred from homology"/>
<dbReference type="OrthoDB" id="9786619at2"/>
<dbReference type="Pfam" id="PF04828">
    <property type="entry name" value="GFA"/>
    <property type="match status" value="1"/>
</dbReference>
<dbReference type="KEGG" id="ttu:TERTU_1239"/>
<evidence type="ECO:0000313" key="7">
    <source>
        <dbReference type="Proteomes" id="UP000009080"/>
    </source>
</evidence>
<dbReference type="GO" id="GO:0016846">
    <property type="term" value="F:carbon-sulfur lyase activity"/>
    <property type="evidence" value="ECO:0007669"/>
    <property type="project" value="InterPro"/>
</dbReference>
<keyword evidence="4" id="KW-0456">Lyase</keyword>
<keyword evidence="7" id="KW-1185">Reference proteome</keyword>
<dbReference type="Proteomes" id="UP000009080">
    <property type="component" value="Chromosome"/>
</dbReference>
<gene>
    <name evidence="6" type="ordered locus">TERTU_1239</name>
</gene>
<dbReference type="EMBL" id="CP001614">
    <property type="protein sequence ID" value="ACR13700.1"/>
    <property type="molecule type" value="Genomic_DNA"/>
</dbReference>
<dbReference type="GO" id="GO:0046872">
    <property type="term" value="F:metal ion binding"/>
    <property type="evidence" value="ECO:0007669"/>
    <property type="project" value="UniProtKB-KW"/>
</dbReference>
<reference evidence="6 7" key="1">
    <citation type="journal article" date="2009" name="PLoS ONE">
        <title>The complete genome of Teredinibacter turnerae T7901: an intracellular endosymbiont of marine wood-boring bivalves (shipworms).</title>
        <authorList>
            <person name="Yang J.C."/>
            <person name="Madupu R."/>
            <person name="Durkin A.S."/>
            <person name="Ekborg N.A."/>
            <person name="Pedamallu C.S."/>
            <person name="Hostetler J.B."/>
            <person name="Radune D."/>
            <person name="Toms B.S."/>
            <person name="Henrissat B."/>
            <person name="Coutinho P.M."/>
            <person name="Schwarz S."/>
            <person name="Field L."/>
            <person name="Trindade-Silva A.E."/>
            <person name="Soares C.A.G."/>
            <person name="Elshahawi S."/>
            <person name="Hanora A."/>
            <person name="Schmidt E.W."/>
            <person name="Haygood M.G."/>
            <person name="Posfai J."/>
            <person name="Benner J."/>
            <person name="Madinger C."/>
            <person name="Nove J."/>
            <person name="Anton B."/>
            <person name="Chaudhary K."/>
            <person name="Foster J."/>
            <person name="Holman A."/>
            <person name="Kumar S."/>
            <person name="Lessard P.A."/>
            <person name="Luyten Y.A."/>
            <person name="Slatko B."/>
            <person name="Wood N."/>
            <person name="Wu B."/>
            <person name="Teplitski M."/>
            <person name="Mougous J.D."/>
            <person name="Ward N."/>
            <person name="Eisen J.A."/>
            <person name="Badger J.H."/>
            <person name="Distel D.L."/>
        </authorList>
    </citation>
    <scope>NUCLEOTIDE SEQUENCE [LARGE SCALE GENOMIC DNA]</scope>
    <source>
        <strain evidence="7">ATCC 39867 / T7901</strain>
    </source>
</reference>
<evidence type="ECO:0000313" key="6">
    <source>
        <dbReference type="EMBL" id="ACR13700.1"/>
    </source>
</evidence>
<dbReference type="PROSITE" id="PS51891">
    <property type="entry name" value="CENP_V_GFA"/>
    <property type="match status" value="1"/>
</dbReference>
<dbReference type="SUPFAM" id="SSF51316">
    <property type="entry name" value="Mss4-like"/>
    <property type="match status" value="1"/>
</dbReference>
<dbReference type="PANTHER" id="PTHR33337:SF40">
    <property type="entry name" value="CENP-V_GFA DOMAIN-CONTAINING PROTEIN-RELATED"/>
    <property type="match status" value="1"/>
</dbReference>
<sequence length="140" mass="14985">MEKKIEGSCLCGNVKISSDGEPQMTAVCHCKSCQKQTGTAFSIVVGVAEHSLQVEGVEFLGEFAGQGDSGSKVSRKFCKNCGSPVFSVLEAFPGAAFIKAGTLEDTSWLAPNMHMWCDASQPWISFPEDIPCFAKNPVSE</sequence>
<keyword evidence="2" id="KW-0479">Metal-binding</keyword>
<dbReference type="InterPro" id="IPR006913">
    <property type="entry name" value="CENP-V/GFA"/>
</dbReference>
<dbReference type="PANTHER" id="PTHR33337">
    <property type="entry name" value="GFA DOMAIN-CONTAINING PROTEIN"/>
    <property type="match status" value="1"/>
</dbReference>
<evidence type="ECO:0000259" key="5">
    <source>
        <dbReference type="PROSITE" id="PS51891"/>
    </source>
</evidence>
<dbReference type="HOGENOM" id="CLU_055491_6_2_6"/>
<comment type="similarity">
    <text evidence="1">Belongs to the Gfa family.</text>
</comment>
<dbReference type="AlphaFoldDB" id="C5BRT1"/>
<protein>
    <recommendedName>
        <fullName evidence="5">CENP-V/GFA domain-containing protein</fullName>
    </recommendedName>
</protein>
<dbReference type="RefSeq" id="WP_015819815.1">
    <property type="nucleotide sequence ID" value="NC_012997.1"/>
</dbReference>
<accession>C5BRT1</accession>
<name>C5BRT1_TERTT</name>
<dbReference type="InterPro" id="IPR011057">
    <property type="entry name" value="Mss4-like_sf"/>
</dbReference>
<dbReference type="Gene3D" id="3.90.1590.10">
    <property type="entry name" value="glutathione-dependent formaldehyde- activating enzyme (gfa)"/>
    <property type="match status" value="1"/>
</dbReference>
<keyword evidence="3" id="KW-0862">Zinc</keyword>
<evidence type="ECO:0000256" key="1">
    <source>
        <dbReference type="ARBA" id="ARBA00005495"/>
    </source>
</evidence>
<evidence type="ECO:0000256" key="3">
    <source>
        <dbReference type="ARBA" id="ARBA00022833"/>
    </source>
</evidence>
<feature type="domain" description="CENP-V/GFA" evidence="5">
    <location>
        <begin position="5"/>
        <end position="109"/>
    </location>
</feature>